<name>A0ABP7N5Q9_9GAMM</name>
<accession>A0ABP7N5Q9</accession>
<organism evidence="4 5">
    <name type="scientific">Litoribacillus peritrichatus</name>
    <dbReference type="NCBI Taxonomy" id="718191"/>
    <lineage>
        <taxon>Bacteria</taxon>
        <taxon>Pseudomonadati</taxon>
        <taxon>Pseudomonadota</taxon>
        <taxon>Gammaproteobacteria</taxon>
        <taxon>Oceanospirillales</taxon>
        <taxon>Oceanospirillaceae</taxon>
        <taxon>Litoribacillus</taxon>
    </lineage>
</organism>
<evidence type="ECO:0000313" key="4">
    <source>
        <dbReference type="EMBL" id="GAA3937819.1"/>
    </source>
</evidence>
<comment type="caution">
    <text evidence="4">The sequence shown here is derived from an EMBL/GenBank/DDBJ whole genome shotgun (WGS) entry which is preliminary data.</text>
</comment>
<sequence length="269" mass="30294">MFRTSIFTMMFIALLFAHPDKSIAIRGGEDITSNRNSPSHQAAYTVVAIHKQHALHQQPDSKHACSGVLINPENILTSVHCFDDQNFEITIISAHFKLTPVSVGIHNQYLRTELKDEYWQFVYDIKLENDYALVKIESLPRNPKTHTLDLSRPSFTISPTLTWSEQLFVMGYGQTANIFGMGEGEGTLRITGPLNGEILSSKRAEIRHNSKGACQGDSGGPLFSIEEDRLLLLGIISQGDCNTFSRYQRVIRADLNPNHYQWYAVPTQN</sequence>
<dbReference type="Gene3D" id="2.40.10.10">
    <property type="entry name" value="Trypsin-like serine proteases"/>
    <property type="match status" value="2"/>
</dbReference>
<reference evidence="5" key="1">
    <citation type="journal article" date="2019" name="Int. J. Syst. Evol. Microbiol.">
        <title>The Global Catalogue of Microorganisms (GCM) 10K type strain sequencing project: providing services to taxonomists for standard genome sequencing and annotation.</title>
        <authorList>
            <consortium name="The Broad Institute Genomics Platform"/>
            <consortium name="The Broad Institute Genome Sequencing Center for Infectious Disease"/>
            <person name="Wu L."/>
            <person name="Ma J."/>
        </authorList>
    </citation>
    <scope>NUCLEOTIDE SEQUENCE [LARGE SCALE GENOMIC DNA]</scope>
    <source>
        <strain evidence="5">JCM 17551</strain>
    </source>
</reference>
<dbReference type="PROSITE" id="PS00135">
    <property type="entry name" value="TRYPSIN_SER"/>
    <property type="match status" value="1"/>
</dbReference>
<comment type="similarity">
    <text evidence="1">Belongs to the peptidase S1 family.</text>
</comment>
<dbReference type="SMART" id="SM00020">
    <property type="entry name" value="Tryp_SPc"/>
    <property type="match status" value="1"/>
</dbReference>
<dbReference type="InterPro" id="IPR001254">
    <property type="entry name" value="Trypsin_dom"/>
</dbReference>
<dbReference type="InterPro" id="IPR033116">
    <property type="entry name" value="TRYPSIN_SER"/>
</dbReference>
<evidence type="ECO:0000256" key="1">
    <source>
        <dbReference type="ARBA" id="ARBA00007664"/>
    </source>
</evidence>
<dbReference type="SUPFAM" id="SSF50494">
    <property type="entry name" value="Trypsin-like serine proteases"/>
    <property type="match status" value="1"/>
</dbReference>
<dbReference type="InterPro" id="IPR043504">
    <property type="entry name" value="Peptidase_S1_PA_chymotrypsin"/>
</dbReference>
<evidence type="ECO:0000313" key="5">
    <source>
        <dbReference type="Proteomes" id="UP001501565"/>
    </source>
</evidence>
<dbReference type="Pfam" id="PF00089">
    <property type="entry name" value="Trypsin"/>
    <property type="match status" value="1"/>
</dbReference>
<keyword evidence="5" id="KW-1185">Reference proteome</keyword>
<gene>
    <name evidence="4" type="ORF">GCM10022277_37670</name>
</gene>
<dbReference type="InterPro" id="IPR050430">
    <property type="entry name" value="Peptidase_S1"/>
</dbReference>
<evidence type="ECO:0000259" key="3">
    <source>
        <dbReference type="PROSITE" id="PS50240"/>
    </source>
</evidence>
<dbReference type="PANTHER" id="PTHR24276">
    <property type="entry name" value="POLYSERASE-RELATED"/>
    <property type="match status" value="1"/>
</dbReference>
<evidence type="ECO:0000256" key="2">
    <source>
        <dbReference type="ARBA" id="ARBA00023157"/>
    </source>
</evidence>
<dbReference type="InterPro" id="IPR001314">
    <property type="entry name" value="Peptidase_S1A"/>
</dbReference>
<dbReference type="PRINTS" id="PR00722">
    <property type="entry name" value="CHYMOTRYPSIN"/>
</dbReference>
<dbReference type="RefSeq" id="WP_344800169.1">
    <property type="nucleotide sequence ID" value="NZ_BAABBN010000012.1"/>
</dbReference>
<keyword evidence="2" id="KW-1015">Disulfide bond</keyword>
<dbReference type="PANTHER" id="PTHR24276:SF98">
    <property type="entry name" value="FI18310P1-RELATED"/>
    <property type="match status" value="1"/>
</dbReference>
<protein>
    <recommendedName>
        <fullName evidence="3">Peptidase S1 domain-containing protein</fullName>
    </recommendedName>
</protein>
<dbReference type="InterPro" id="IPR009003">
    <property type="entry name" value="Peptidase_S1_PA"/>
</dbReference>
<dbReference type="PROSITE" id="PS50240">
    <property type="entry name" value="TRYPSIN_DOM"/>
    <property type="match status" value="1"/>
</dbReference>
<dbReference type="Proteomes" id="UP001501565">
    <property type="component" value="Unassembled WGS sequence"/>
</dbReference>
<feature type="domain" description="Peptidase S1" evidence="3">
    <location>
        <begin position="25"/>
        <end position="268"/>
    </location>
</feature>
<proteinExistence type="inferred from homology"/>
<dbReference type="EMBL" id="BAABBN010000012">
    <property type="protein sequence ID" value="GAA3937819.1"/>
    <property type="molecule type" value="Genomic_DNA"/>
</dbReference>